<protein>
    <submittedName>
        <fullName evidence="3">Uncharacterized protein</fullName>
    </submittedName>
</protein>
<keyword evidence="2" id="KW-0472">Membrane</keyword>
<keyword evidence="4" id="KW-1185">Reference proteome</keyword>
<evidence type="ECO:0000256" key="1">
    <source>
        <dbReference type="SAM" id="MobiDB-lite"/>
    </source>
</evidence>
<sequence length="228" mass="26252">MEQNTNNVPTQQTTSDKNLRRRTAYAEMSPERKQSFLSQLRAKRAELKKKNILQQSNSTTALTITPSSLAPQQVVTCTATNAPCASTTTEHTVSCSSTFKLWVHKIEIMCLLSNKLSIEICPDVLDMRKCHQREKNYFIPKRKSGQSKDKTSFDQIQPLLLRYHFFILSSAMLATHTLFFLLLNLSCKYDQLHYMSSLLPNYLQHILQIKVCFFLPKSLQTMSFSLYI</sequence>
<feature type="region of interest" description="Disordered" evidence="1">
    <location>
        <begin position="1"/>
        <end position="31"/>
    </location>
</feature>
<evidence type="ECO:0000256" key="2">
    <source>
        <dbReference type="SAM" id="Phobius"/>
    </source>
</evidence>
<dbReference type="EMBL" id="JACXVP010000006">
    <property type="protein sequence ID" value="KAG5598942.1"/>
    <property type="molecule type" value="Genomic_DNA"/>
</dbReference>
<feature type="compositionally biased region" description="Low complexity" evidence="1">
    <location>
        <begin position="1"/>
        <end position="14"/>
    </location>
</feature>
<keyword evidence="2" id="KW-0812">Transmembrane</keyword>
<proteinExistence type="predicted"/>
<accession>A0A9J5YIZ1</accession>
<organism evidence="3 4">
    <name type="scientific">Solanum commersonii</name>
    <name type="common">Commerson's wild potato</name>
    <name type="synonym">Commerson's nightshade</name>
    <dbReference type="NCBI Taxonomy" id="4109"/>
    <lineage>
        <taxon>Eukaryota</taxon>
        <taxon>Viridiplantae</taxon>
        <taxon>Streptophyta</taxon>
        <taxon>Embryophyta</taxon>
        <taxon>Tracheophyta</taxon>
        <taxon>Spermatophyta</taxon>
        <taxon>Magnoliopsida</taxon>
        <taxon>eudicotyledons</taxon>
        <taxon>Gunneridae</taxon>
        <taxon>Pentapetalae</taxon>
        <taxon>asterids</taxon>
        <taxon>lamiids</taxon>
        <taxon>Solanales</taxon>
        <taxon>Solanaceae</taxon>
        <taxon>Solanoideae</taxon>
        <taxon>Solaneae</taxon>
        <taxon>Solanum</taxon>
    </lineage>
</organism>
<feature type="transmembrane region" description="Helical" evidence="2">
    <location>
        <begin position="163"/>
        <end position="185"/>
    </location>
</feature>
<evidence type="ECO:0000313" key="3">
    <source>
        <dbReference type="EMBL" id="KAG5598942.1"/>
    </source>
</evidence>
<keyword evidence="2" id="KW-1133">Transmembrane helix</keyword>
<name>A0A9J5YIZ1_SOLCO</name>
<dbReference type="Proteomes" id="UP000824120">
    <property type="component" value="Chromosome 6"/>
</dbReference>
<gene>
    <name evidence="3" type="ORF">H5410_030312</name>
</gene>
<evidence type="ECO:0000313" key="4">
    <source>
        <dbReference type="Proteomes" id="UP000824120"/>
    </source>
</evidence>
<dbReference type="AlphaFoldDB" id="A0A9J5YIZ1"/>
<reference evidence="3 4" key="1">
    <citation type="submission" date="2020-09" db="EMBL/GenBank/DDBJ databases">
        <title>De no assembly of potato wild relative species, Solanum commersonii.</title>
        <authorList>
            <person name="Cho K."/>
        </authorList>
    </citation>
    <scope>NUCLEOTIDE SEQUENCE [LARGE SCALE GENOMIC DNA]</scope>
    <source>
        <strain evidence="3">LZ3.2</strain>
        <tissue evidence="3">Leaf</tissue>
    </source>
</reference>
<comment type="caution">
    <text evidence="3">The sequence shown here is derived from an EMBL/GenBank/DDBJ whole genome shotgun (WGS) entry which is preliminary data.</text>
</comment>